<comment type="caution">
    <text evidence="1">The sequence shown here is derived from an EMBL/GenBank/DDBJ whole genome shotgun (WGS) entry which is preliminary data.</text>
</comment>
<dbReference type="AlphaFoldDB" id="A0A4Z2GUM4"/>
<name>A0A4Z2GUM4_9TELE</name>
<protein>
    <submittedName>
        <fullName evidence="1">Inactive dipeptidyl peptidase 10</fullName>
    </submittedName>
</protein>
<sequence>MEDLESEEFKMHDPCVAWLNENEVALRTREGHVLSFSLSSNLTSTLVDNSSLVSYSDTAIREREQVSASIGLQPQTAGQTERPIEQREREAVEGHFSTAHIGPKQNWQSAGIGSSPLNDLTTTKYQVSADKTSVLLAYNIQPAPFFSLRAFSLALCHFPPVRLWRAFVLTEAVCAGN</sequence>
<dbReference type="EMBL" id="SRLO01000410">
    <property type="protein sequence ID" value="TNN57216.1"/>
    <property type="molecule type" value="Genomic_DNA"/>
</dbReference>
<dbReference type="OrthoDB" id="8961264at2759"/>
<keyword evidence="2" id="KW-1185">Reference proteome</keyword>
<evidence type="ECO:0000313" key="2">
    <source>
        <dbReference type="Proteomes" id="UP000314294"/>
    </source>
</evidence>
<gene>
    <name evidence="1" type="primary">DPP10_10</name>
    <name evidence="1" type="ORF">EYF80_032550</name>
</gene>
<accession>A0A4Z2GUM4</accession>
<dbReference type="Proteomes" id="UP000314294">
    <property type="component" value="Unassembled WGS sequence"/>
</dbReference>
<proteinExistence type="predicted"/>
<dbReference type="Gene3D" id="2.140.10.30">
    <property type="entry name" value="Dipeptidylpeptidase IV, N-terminal domain"/>
    <property type="match status" value="1"/>
</dbReference>
<evidence type="ECO:0000313" key="1">
    <source>
        <dbReference type="EMBL" id="TNN57216.1"/>
    </source>
</evidence>
<reference evidence="1 2" key="1">
    <citation type="submission" date="2019-03" db="EMBL/GenBank/DDBJ databases">
        <title>First draft genome of Liparis tanakae, snailfish: a comprehensive survey of snailfish specific genes.</title>
        <authorList>
            <person name="Kim W."/>
            <person name="Song I."/>
            <person name="Jeong J.-H."/>
            <person name="Kim D."/>
            <person name="Kim S."/>
            <person name="Ryu S."/>
            <person name="Song J.Y."/>
            <person name="Lee S.K."/>
        </authorList>
    </citation>
    <scope>NUCLEOTIDE SEQUENCE [LARGE SCALE GENOMIC DNA]</scope>
    <source>
        <tissue evidence="1">Muscle</tissue>
    </source>
</reference>
<organism evidence="1 2">
    <name type="scientific">Liparis tanakae</name>
    <name type="common">Tanaka's snailfish</name>
    <dbReference type="NCBI Taxonomy" id="230148"/>
    <lineage>
        <taxon>Eukaryota</taxon>
        <taxon>Metazoa</taxon>
        <taxon>Chordata</taxon>
        <taxon>Craniata</taxon>
        <taxon>Vertebrata</taxon>
        <taxon>Euteleostomi</taxon>
        <taxon>Actinopterygii</taxon>
        <taxon>Neopterygii</taxon>
        <taxon>Teleostei</taxon>
        <taxon>Neoteleostei</taxon>
        <taxon>Acanthomorphata</taxon>
        <taxon>Eupercaria</taxon>
        <taxon>Perciformes</taxon>
        <taxon>Cottioidei</taxon>
        <taxon>Cottales</taxon>
        <taxon>Liparidae</taxon>
        <taxon>Liparis</taxon>
    </lineage>
</organism>